<comment type="caution">
    <text evidence="1">The sequence shown here is derived from an EMBL/GenBank/DDBJ whole genome shotgun (WGS) entry which is preliminary data.</text>
</comment>
<reference evidence="1 2" key="1">
    <citation type="submission" date="2020-08" db="EMBL/GenBank/DDBJ databases">
        <title>Genomic Encyclopedia of Type Strains, Phase IV (KMG-IV): sequencing the most valuable type-strain genomes for metagenomic binning, comparative biology and taxonomic classification.</title>
        <authorList>
            <person name="Goeker M."/>
        </authorList>
    </citation>
    <scope>NUCLEOTIDE SEQUENCE [LARGE SCALE GENOMIC DNA]</scope>
    <source>
        <strain evidence="1 2">DSM 11490</strain>
    </source>
</reference>
<keyword evidence="2" id="KW-1185">Reference proteome</keyword>
<sequence length="197" mass="22064">MDVGELRAAFLATEGLHQSIRRFRNERLGIIDADDSVVSMWPGPKVILHVVSLEAFTSDRRIEITKPNDILLPLGADDYANARWTLEGLASLPSGGDEQTSVEDYAMLFRTGAIEAVSSLGRRMEGSNRLPLPSVERDLISSLRVYRAKLAEKDISMPLYVFVTLIGVRGNYPWVWRTTGLKDSALRSLKLSSCRRW</sequence>
<gene>
    <name evidence="1" type="ORF">HNR51_002287</name>
</gene>
<proteinExistence type="predicted"/>
<evidence type="ECO:0000313" key="2">
    <source>
        <dbReference type="Proteomes" id="UP000543554"/>
    </source>
</evidence>
<organism evidence="1 2">
    <name type="scientific">Methylorubrum thiocyanatum</name>
    <dbReference type="NCBI Taxonomy" id="47958"/>
    <lineage>
        <taxon>Bacteria</taxon>
        <taxon>Pseudomonadati</taxon>
        <taxon>Pseudomonadota</taxon>
        <taxon>Alphaproteobacteria</taxon>
        <taxon>Hyphomicrobiales</taxon>
        <taxon>Methylobacteriaceae</taxon>
        <taxon>Methylorubrum</taxon>
    </lineage>
</organism>
<dbReference type="AlphaFoldDB" id="A0AA40S2G2"/>
<dbReference type="RefSeq" id="WP_182555005.1">
    <property type="nucleotide sequence ID" value="NZ_BPRF01000008.1"/>
</dbReference>
<name>A0AA40S2G2_9HYPH</name>
<dbReference type="EMBL" id="JACJIB010000004">
    <property type="protein sequence ID" value="MBA8913204.1"/>
    <property type="molecule type" value="Genomic_DNA"/>
</dbReference>
<accession>A0AA40S2G2</accession>
<dbReference type="Proteomes" id="UP000543554">
    <property type="component" value="Unassembled WGS sequence"/>
</dbReference>
<evidence type="ECO:0000313" key="1">
    <source>
        <dbReference type="EMBL" id="MBA8913204.1"/>
    </source>
</evidence>
<protein>
    <submittedName>
        <fullName evidence="1">Uncharacterized protein</fullName>
    </submittedName>
</protein>